<evidence type="ECO:0000256" key="3">
    <source>
        <dbReference type="ARBA" id="ARBA00012374"/>
    </source>
</evidence>
<evidence type="ECO:0000256" key="11">
    <source>
        <dbReference type="ARBA" id="ARBA00032707"/>
    </source>
</evidence>
<feature type="transmembrane region" description="Helical" evidence="14">
    <location>
        <begin position="171"/>
        <end position="189"/>
    </location>
</feature>
<evidence type="ECO:0000256" key="8">
    <source>
        <dbReference type="ARBA" id="ARBA00022989"/>
    </source>
</evidence>
<dbReference type="STRING" id="1802617.A2886_00040"/>
<dbReference type="AlphaFoldDB" id="A0A1F4UQR2"/>
<evidence type="ECO:0000313" key="16">
    <source>
        <dbReference type="Proteomes" id="UP000176608"/>
    </source>
</evidence>
<feature type="transmembrane region" description="Helical" evidence="14">
    <location>
        <begin position="102"/>
        <end position="119"/>
    </location>
</feature>
<feature type="transmembrane region" description="Helical" evidence="14">
    <location>
        <begin position="201"/>
        <end position="221"/>
    </location>
</feature>
<evidence type="ECO:0000256" key="2">
    <source>
        <dbReference type="ARBA" id="ARBA00010621"/>
    </source>
</evidence>
<keyword evidence="14" id="KW-0961">Cell wall biogenesis/degradation</keyword>
<evidence type="ECO:0000256" key="6">
    <source>
        <dbReference type="ARBA" id="ARBA00022692"/>
    </source>
</evidence>
<dbReference type="EMBL" id="MEVA01000013">
    <property type="protein sequence ID" value="OGC47321.1"/>
    <property type="molecule type" value="Genomic_DNA"/>
</dbReference>
<comment type="catalytic activity">
    <reaction evidence="13 14">
        <text>di-trans,octa-cis-undecaprenyl diphosphate + H2O = di-trans,octa-cis-undecaprenyl phosphate + phosphate + H(+)</text>
        <dbReference type="Rhea" id="RHEA:28094"/>
        <dbReference type="ChEBI" id="CHEBI:15377"/>
        <dbReference type="ChEBI" id="CHEBI:15378"/>
        <dbReference type="ChEBI" id="CHEBI:43474"/>
        <dbReference type="ChEBI" id="CHEBI:58405"/>
        <dbReference type="ChEBI" id="CHEBI:60392"/>
        <dbReference type="EC" id="3.6.1.27"/>
    </reaction>
</comment>
<comment type="miscellaneous">
    <text evidence="14">Bacitracin is thought to be involved in the inhibition of peptidoglycan synthesis by sequestering undecaprenyl diphosphate, thereby reducing the pool of lipid carrier available.</text>
</comment>
<keyword evidence="14" id="KW-0133">Cell shape</keyword>
<dbReference type="NCBIfam" id="TIGR00753">
    <property type="entry name" value="undec_PP_bacA"/>
    <property type="match status" value="1"/>
</dbReference>
<keyword evidence="5 14" id="KW-1003">Cell membrane</keyword>
<keyword evidence="7 14" id="KW-0378">Hydrolase</keyword>
<comment type="subcellular location">
    <subcellularLocation>
        <location evidence="1 14">Cell membrane</location>
        <topology evidence="1 14">Multi-pass membrane protein</topology>
    </subcellularLocation>
</comment>
<evidence type="ECO:0000256" key="14">
    <source>
        <dbReference type="HAMAP-Rule" id="MF_01006"/>
    </source>
</evidence>
<feature type="transmembrane region" description="Helical" evidence="14">
    <location>
        <begin position="72"/>
        <end position="90"/>
    </location>
</feature>
<dbReference type="EC" id="3.6.1.27" evidence="3 14"/>
<evidence type="ECO:0000256" key="1">
    <source>
        <dbReference type="ARBA" id="ARBA00004651"/>
    </source>
</evidence>
<evidence type="ECO:0000256" key="9">
    <source>
        <dbReference type="ARBA" id="ARBA00023136"/>
    </source>
</evidence>
<dbReference type="PANTHER" id="PTHR30622">
    <property type="entry name" value="UNDECAPRENYL-DIPHOSPHATASE"/>
    <property type="match status" value="1"/>
</dbReference>
<accession>A0A1F4UQR2</accession>
<dbReference type="HAMAP" id="MF_01006">
    <property type="entry name" value="Undec_diphosphatase"/>
    <property type="match status" value="1"/>
</dbReference>
<dbReference type="GO" id="GO:0009252">
    <property type="term" value="P:peptidoglycan biosynthetic process"/>
    <property type="evidence" value="ECO:0007669"/>
    <property type="project" value="UniProtKB-KW"/>
</dbReference>
<keyword evidence="6 14" id="KW-0812">Transmembrane</keyword>
<keyword evidence="8 14" id="KW-1133">Transmembrane helix</keyword>
<evidence type="ECO:0000256" key="12">
    <source>
        <dbReference type="ARBA" id="ARBA00032932"/>
    </source>
</evidence>
<organism evidence="15 16">
    <name type="scientific">candidate division WWE3 bacterium RIFCSPHIGHO2_01_FULL_42_13</name>
    <dbReference type="NCBI Taxonomy" id="1802617"/>
    <lineage>
        <taxon>Bacteria</taxon>
        <taxon>Katanobacteria</taxon>
    </lineage>
</organism>
<comment type="function">
    <text evidence="14">Catalyzes the dephosphorylation of undecaprenyl diphosphate (UPP). Confers resistance to bacitracin.</text>
</comment>
<feature type="transmembrane region" description="Helical" evidence="14">
    <location>
        <begin position="41"/>
        <end position="60"/>
    </location>
</feature>
<keyword evidence="14" id="KW-0573">Peptidoglycan synthesis</keyword>
<dbReference type="Pfam" id="PF02673">
    <property type="entry name" value="BacA"/>
    <property type="match status" value="1"/>
</dbReference>
<dbReference type="GO" id="GO:0046677">
    <property type="term" value="P:response to antibiotic"/>
    <property type="evidence" value="ECO:0007669"/>
    <property type="project" value="UniProtKB-UniRule"/>
</dbReference>
<evidence type="ECO:0000256" key="5">
    <source>
        <dbReference type="ARBA" id="ARBA00022475"/>
    </source>
</evidence>
<dbReference type="GO" id="GO:0071555">
    <property type="term" value="P:cell wall organization"/>
    <property type="evidence" value="ECO:0007669"/>
    <property type="project" value="UniProtKB-KW"/>
</dbReference>
<gene>
    <name evidence="14" type="primary">uppP</name>
    <name evidence="15" type="ORF">A2886_00040</name>
</gene>
<dbReference type="PANTHER" id="PTHR30622:SF4">
    <property type="entry name" value="UNDECAPRENYL-DIPHOSPHATASE"/>
    <property type="match status" value="1"/>
</dbReference>
<name>A0A1F4UQR2_UNCKA</name>
<dbReference type="Proteomes" id="UP000176608">
    <property type="component" value="Unassembled WGS sequence"/>
</dbReference>
<proteinExistence type="inferred from homology"/>
<comment type="similarity">
    <text evidence="2 14">Belongs to the UppP family.</text>
</comment>
<evidence type="ECO:0000256" key="13">
    <source>
        <dbReference type="ARBA" id="ARBA00047594"/>
    </source>
</evidence>
<comment type="caution">
    <text evidence="15">The sequence shown here is derived from an EMBL/GenBank/DDBJ whole genome shotgun (WGS) entry which is preliminary data.</text>
</comment>
<dbReference type="InterPro" id="IPR003824">
    <property type="entry name" value="UppP"/>
</dbReference>
<sequence>MNIWHALILGIVQGLTEFLPISSSGHLIIFPSVFGWGIQPLAFDTTLHLGTALALVVYFWKDLLNILMKDRKLGFLILAGSVPAAVVGLLLENTVETVFRDVSYVILFLLAGSLLMFIAEKLGRWRQNKEVTMKSSILIGVFQSLALLPGISRSGSTISGGMLFGLNREKAARFSFLLSMPIVVAAGFFKVVDSVSVLNAVPLAFLIAGFLSSFVVGMLAIRFMLNFLQTKSLNVFIIYRVLLSISLLIMFYKI</sequence>
<evidence type="ECO:0000256" key="7">
    <source>
        <dbReference type="ARBA" id="ARBA00022801"/>
    </source>
</evidence>
<keyword evidence="10 14" id="KW-0046">Antibiotic resistance</keyword>
<evidence type="ECO:0000256" key="10">
    <source>
        <dbReference type="ARBA" id="ARBA00023251"/>
    </source>
</evidence>
<dbReference type="GO" id="GO:0005886">
    <property type="term" value="C:plasma membrane"/>
    <property type="evidence" value="ECO:0007669"/>
    <property type="project" value="UniProtKB-SubCell"/>
</dbReference>
<dbReference type="GO" id="GO:0008360">
    <property type="term" value="P:regulation of cell shape"/>
    <property type="evidence" value="ECO:0007669"/>
    <property type="project" value="UniProtKB-KW"/>
</dbReference>
<feature type="transmembrane region" description="Helical" evidence="14">
    <location>
        <begin position="233"/>
        <end position="252"/>
    </location>
</feature>
<evidence type="ECO:0000313" key="15">
    <source>
        <dbReference type="EMBL" id="OGC47321.1"/>
    </source>
</evidence>
<protein>
    <recommendedName>
        <fullName evidence="4 14">Undecaprenyl-diphosphatase</fullName>
        <ecNumber evidence="3 14">3.6.1.27</ecNumber>
    </recommendedName>
    <alternativeName>
        <fullName evidence="12 14">Bacitracin resistance protein</fullName>
    </alternativeName>
    <alternativeName>
        <fullName evidence="11 14">Undecaprenyl pyrophosphate phosphatase</fullName>
    </alternativeName>
</protein>
<reference evidence="15 16" key="1">
    <citation type="journal article" date="2016" name="Nat. Commun.">
        <title>Thousands of microbial genomes shed light on interconnected biogeochemical processes in an aquifer system.</title>
        <authorList>
            <person name="Anantharaman K."/>
            <person name="Brown C.T."/>
            <person name="Hug L.A."/>
            <person name="Sharon I."/>
            <person name="Castelle C.J."/>
            <person name="Probst A.J."/>
            <person name="Thomas B.C."/>
            <person name="Singh A."/>
            <person name="Wilkins M.J."/>
            <person name="Karaoz U."/>
            <person name="Brodie E.L."/>
            <person name="Williams K.H."/>
            <person name="Hubbard S.S."/>
            <person name="Banfield J.F."/>
        </authorList>
    </citation>
    <scope>NUCLEOTIDE SEQUENCE [LARGE SCALE GENOMIC DNA]</scope>
</reference>
<dbReference type="GO" id="GO:0050380">
    <property type="term" value="F:undecaprenyl-diphosphatase activity"/>
    <property type="evidence" value="ECO:0007669"/>
    <property type="project" value="UniProtKB-UniRule"/>
</dbReference>
<feature type="transmembrane region" description="Helical" evidence="14">
    <location>
        <begin position="7"/>
        <end position="29"/>
    </location>
</feature>
<evidence type="ECO:0000256" key="4">
    <source>
        <dbReference type="ARBA" id="ARBA00021581"/>
    </source>
</evidence>
<keyword evidence="9 14" id="KW-0472">Membrane</keyword>